<dbReference type="Gene3D" id="1.10.287.130">
    <property type="match status" value="1"/>
</dbReference>
<dbReference type="AlphaFoldDB" id="B7FXV2"/>
<protein>
    <recommendedName>
        <fullName evidence="2">histidine kinase</fullName>
        <ecNumber evidence="2">2.7.13.3</ecNumber>
    </recommendedName>
</protein>
<feature type="domain" description="Histidine kinase" evidence="8">
    <location>
        <begin position="404"/>
        <end position="669"/>
    </location>
</feature>
<dbReference type="STRING" id="556484.B7FXV2"/>
<dbReference type="Pfam" id="PF13426">
    <property type="entry name" value="PAS_9"/>
    <property type="match status" value="1"/>
</dbReference>
<evidence type="ECO:0000256" key="4">
    <source>
        <dbReference type="ARBA" id="ARBA00022679"/>
    </source>
</evidence>
<sequence>MTKLEFTLNASTCEVISCDATTASILDISPPFVPLARVLACTNECAKFREGVARAKKESLKFFTLNVVFLASMATTEAFHADRSPIEGIFASPEGLFHSCGVDQIACFTHVTLEDDQILVTALEYDRQHRADLLRQEFGFWLLKHQVEKAVIATTLGGGDICYWNRFASELYGYERDEAIGFNIGPSFAKQHVAQAVRRFSSAASGGEPLEGNLSEEKVKYIVGVTADYSQLYNTLAELETLNSSLEKEVERRTNQIVEQERYLHMIGAAIQHSDTGAIFTDKSGRIIWVNEPVLKIFGTAGRSFLSDSTGSAEESFSELFRQANTGTTPRARLRLCHTLEQSKDIEVLSMSVRNFSRHGSSLSEDQYFITLSDYTSKQRAEKARVAAKIAETASQTKTEMMQMLSHELRTPLQGIMGVASTIIEDLSSDSSMLDSLRTILASSRLLLTLINNVLDIGKIDANMMDMIELSDIPLSACIADSLEFCGPFAAIHDVSLVFQKEAEQFVSANRLRLEEILVNLVGNAIKYTMTNTKVTISLRKCSIEDAWKEARCAAASDLMFFSEEKLLEAETSLRGSNIEVTVISVRDQGTGIPASSWKKVFSQFVQLENSKEKDRRYEGGSSAKAGQSSGSGLGLNLAMKFVTRMNGHIWFENRSPGADFSFFLANSKRRRSIESAKPQQPPMPPVIQPQQAASFRTLIVDDSTINLKVMKQMLSRLGVQQILVAHSGKEALQYIKESSKMHVPNLILTDLQMPGMTGYELLKQLRELKHFPQAKIMACSADWSSETEAKCVHVGFEGLIRKPITLTCLKEILSGIISENEKYLKQSLATLH</sequence>
<dbReference type="CDD" id="cd17546">
    <property type="entry name" value="REC_hyHK_CKI1_RcsC-like"/>
    <property type="match status" value="1"/>
</dbReference>
<evidence type="ECO:0000256" key="6">
    <source>
        <dbReference type="PROSITE-ProRule" id="PRU00169"/>
    </source>
</evidence>
<keyword evidence="5" id="KW-0418">Kinase</keyword>
<dbReference type="InterPro" id="IPR036890">
    <property type="entry name" value="HATPase_C_sf"/>
</dbReference>
<dbReference type="Gene3D" id="3.30.450.20">
    <property type="entry name" value="PAS domain"/>
    <property type="match status" value="1"/>
</dbReference>
<keyword evidence="7" id="KW-0175">Coiled coil</keyword>
<feature type="domain" description="PAS" evidence="10">
    <location>
        <begin position="159"/>
        <end position="181"/>
    </location>
</feature>
<evidence type="ECO:0000256" key="1">
    <source>
        <dbReference type="ARBA" id="ARBA00000085"/>
    </source>
</evidence>
<feature type="modified residue" description="4-aspartylphosphate" evidence="6">
    <location>
        <position position="751"/>
    </location>
</feature>
<reference evidence="11 12" key="1">
    <citation type="journal article" date="2008" name="Nature">
        <title>The Phaeodactylum genome reveals the evolutionary history of diatom genomes.</title>
        <authorList>
            <person name="Bowler C."/>
            <person name="Allen A.E."/>
            <person name="Badger J.H."/>
            <person name="Grimwood J."/>
            <person name="Jabbari K."/>
            <person name="Kuo A."/>
            <person name="Maheswari U."/>
            <person name="Martens C."/>
            <person name="Maumus F."/>
            <person name="Otillar R.P."/>
            <person name="Rayko E."/>
            <person name="Salamov A."/>
            <person name="Vandepoele K."/>
            <person name="Beszteri B."/>
            <person name="Gruber A."/>
            <person name="Heijde M."/>
            <person name="Katinka M."/>
            <person name="Mock T."/>
            <person name="Valentin K."/>
            <person name="Verret F."/>
            <person name="Berges J.A."/>
            <person name="Brownlee C."/>
            <person name="Cadoret J.P."/>
            <person name="Chiovitti A."/>
            <person name="Choi C.J."/>
            <person name="Coesel S."/>
            <person name="De Martino A."/>
            <person name="Detter J.C."/>
            <person name="Durkin C."/>
            <person name="Falciatore A."/>
            <person name="Fournet J."/>
            <person name="Haruta M."/>
            <person name="Huysman M.J."/>
            <person name="Jenkins B.D."/>
            <person name="Jiroutova K."/>
            <person name="Jorgensen R.E."/>
            <person name="Joubert Y."/>
            <person name="Kaplan A."/>
            <person name="Kroger N."/>
            <person name="Kroth P.G."/>
            <person name="La Roche J."/>
            <person name="Lindquist E."/>
            <person name="Lommer M."/>
            <person name="Martin-Jezequel V."/>
            <person name="Lopez P.J."/>
            <person name="Lucas S."/>
            <person name="Mangogna M."/>
            <person name="McGinnis K."/>
            <person name="Medlin L.K."/>
            <person name="Montsant A."/>
            <person name="Oudot-Le Secq M.P."/>
            <person name="Napoli C."/>
            <person name="Obornik M."/>
            <person name="Parker M.S."/>
            <person name="Petit J.L."/>
            <person name="Porcel B.M."/>
            <person name="Poulsen N."/>
            <person name="Robison M."/>
            <person name="Rychlewski L."/>
            <person name="Rynearson T.A."/>
            <person name="Schmutz J."/>
            <person name="Shapiro H."/>
            <person name="Siaut M."/>
            <person name="Stanley M."/>
            <person name="Sussman M.R."/>
            <person name="Taylor A.R."/>
            <person name="Vardi A."/>
            <person name="von Dassow P."/>
            <person name="Vyverman W."/>
            <person name="Willis A."/>
            <person name="Wyrwicz L.S."/>
            <person name="Rokhsar D.S."/>
            <person name="Weissenbach J."/>
            <person name="Armbrust E.V."/>
            <person name="Green B.R."/>
            <person name="Van de Peer Y."/>
            <person name="Grigoriev I.V."/>
        </authorList>
    </citation>
    <scope>NUCLEOTIDE SEQUENCE [LARGE SCALE GENOMIC DNA]</scope>
    <source>
        <strain evidence="11 12">CCAP 1055/1</strain>
    </source>
</reference>
<dbReference type="PRINTS" id="PR00344">
    <property type="entry name" value="BCTRLSENSOR"/>
</dbReference>
<keyword evidence="11" id="KW-0675">Receptor</keyword>
<evidence type="ECO:0000259" key="8">
    <source>
        <dbReference type="PROSITE" id="PS50109"/>
    </source>
</evidence>
<feature type="coiled-coil region" evidence="7">
    <location>
        <begin position="229"/>
        <end position="256"/>
    </location>
</feature>
<dbReference type="InterPro" id="IPR036097">
    <property type="entry name" value="HisK_dim/P_sf"/>
</dbReference>
<dbReference type="Pfam" id="PF02518">
    <property type="entry name" value="HATPase_c"/>
    <property type="match status" value="1"/>
</dbReference>
<dbReference type="SUPFAM" id="SSF55785">
    <property type="entry name" value="PYP-like sensor domain (PAS domain)"/>
    <property type="match status" value="1"/>
</dbReference>
<dbReference type="InterPro" id="IPR005467">
    <property type="entry name" value="His_kinase_dom"/>
</dbReference>
<dbReference type="RefSeq" id="XP_002179622.1">
    <property type="nucleotide sequence ID" value="XM_002179586.1"/>
</dbReference>
<dbReference type="InterPro" id="IPR003661">
    <property type="entry name" value="HisK_dim/P_dom"/>
</dbReference>
<dbReference type="CDD" id="cd00082">
    <property type="entry name" value="HisKA"/>
    <property type="match status" value="1"/>
</dbReference>
<reference evidence="12" key="2">
    <citation type="submission" date="2008-08" db="EMBL/GenBank/DDBJ databases">
        <authorList>
            <consortium name="Diatom Consortium"/>
            <person name="Grigoriev I."/>
            <person name="Grimwood J."/>
            <person name="Kuo A."/>
            <person name="Otillar R.P."/>
            <person name="Salamov A."/>
            <person name="Detter J.C."/>
            <person name="Lindquist E."/>
            <person name="Shapiro H."/>
            <person name="Lucas S."/>
            <person name="Glavina del Rio T."/>
            <person name="Pitluck S."/>
            <person name="Rokhsar D."/>
            <person name="Bowler C."/>
        </authorList>
    </citation>
    <scope>GENOME REANNOTATION</scope>
    <source>
        <strain evidence="12">CCAP 1055/1</strain>
    </source>
</reference>
<dbReference type="PANTHER" id="PTHR43047">
    <property type="entry name" value="TWO-COMPONENT HISTIDINE PROTEIN KINASE"/>
    <property type="match status" value="1"/>
</dbReference>
<feature type="domain" description="Response regulatory" evidence="9">
    <location>
        <begin position="697"/>
        <end position="818"/>
    </location>
</feature>
<dbReference type="Pfam" id="PF13188">
    <property type="entry name" value="PAS_8"/>
    <property type="match status" value="1"/>
</dbReference>
<evidence type="ECO:0000256" key="3">
    <source>
        <dbReference type="ARBA" id="ARBA00022553"/>
    </source>
</evidence>
<evidence type="ECO:0000256" key="5">
    <source>
        <dbReference type="ARBA" id="ARBA00022777"/>
    </source>
</evidence>
<dbReference type="OrthoDB" id="48749at2759"/>
<proteinExistence type="predicted"/>
<accession>B7FXV2</accession>
<keyword evidence="12" id="KW-1185">Reference proteome</keyword>
<dbReference type="SMART" id="SM00448">
    <property type="entry name" value="REC"/>
    <property type="match status" value="1"/>
</dbReference>
<dbReference type="InterPro" id="IPR003594">
    <property type="entry name" value="HATPase_dom"/>
</dbReference>
<dbReference type="Gene3D" id="3.40.50.2300">
    <property type="match status" value="1"/>
</dbReference>
<comment type="catalytic activity">
    <reaction evidence="1">
        <text>ATP + protein L-histidine = ADP + protein N-phospho-L-histidine.</text>
        <dbReference type="EC" id="2.7.13.3"/>
    </reaction>
</comment>
<evidence type="ECO:0000313" key="11">
    <source>
        <dbReference type="EMBL" id="EEC48608.1"/>
    </source>
</evidence>
<dbReference type="PaxDb" id="2850-Phatr45485"/>
<evidence type="ECO:0000259" key="9">
    <source>
        <dbReference type="PROSITE" id="PS50110"/>
    </source>
</evidence>
<dbReference type="EMBL" id="CM000610">
    <property type="protein sequence ID" value="EEC48608.1"/>
    <property type="molecule type" value="Genomic_DNA"/>
</dbReference>
<evidence type="ECO:0000259" key="10">
    <source>
        <dbReference type="PROSITE" id="PS50112"/>
    </source>
</evidence>
<dbReference type="SMART" id="SM00091">
    <property type="entry name" value="PAS"/>
    <property type="match status" value="2"/>
</dbReference>
<evidence type="ECO:0000256" key="2">
    <source>
        <dbReference type="ARBA" id="ARBA00012438"/>
    </source>
</evidence>
<dbReference type="PROSITE" id="PS50109">
    <property type="entry name" value="HIS_KIN"/>
    <property type="match status" value="1"/>
</dbReference>
<keyword evidence="4" id="KW-0808">Transferase</keyword>
<keyword evidence="3 6" id="KW-0597">Phosphoprotein</keyword>
<dbReference type="SMART" id="SM00388">
    <property type="entry name" value="HisKA"/>
    <property type="match status" value="1"/>
</dbReference>
<dbReference type="EC" id="2.7.13.3" evidence="2"/>
<organism evidence="11 12">
    <name type="scientific">Phaeodactylum tricornutum (strain CCAP 1055/1)</name>
    <dbReference type="NCBI Taxonomy" id="556484"/>
    <lineage>
        <taxon>Eukaryota</taxon>
        <taxon>Sar</taxon>
        <taxon>Stramenopiles</taxon>
        <taxon>Ochrophyta</taxon>
        <taxon>Bacillariophyta</taxon>
        <taxon>Bacillariophyceae</taxon>
        <taxon>Bacillariophycidae</taxon>
        <taxon>Naviculales</taxon>
        <taxon>Phaeodactylaceae</taxon>
        <taxon>Phaeodactylum</taxon>
    </lineage>
</organism>
<dbReference type="InterPro" id="IPR000014">
    <property type="entry name" value="PAS"/>
</dbReference>
<dbReference type="KEGG" id="pti:PHATRDRAFT_45485"/>
<dbReference type="Pfam" id="PF00512">
    <property type="entry name" value="HisKA"/>
    <property type="match status" value="1"/>
</dbReference>
<dbReference type="SUPFAM" id="SSF47384">
    <property type="entry name" value="Homodimeric domain of signal transducing histidine kinase"/>
    <property type="match status" value="1"/>
</dbReference>
<dbReference type="PROSITE" id="PS50112">
    <property type="entry name" value="PAS"/>
    <property type="match status" value="1"/>
</dbReference>
<dbReference type="Gene3D" id="3.30.565.10">
    <property type="entry name" value="Histidine kinase-like ATPase, C-terminal domain"/>
    <property type="match status" value="1"/>
</dbReference>
<name>B7FXV2_PHATC</name>
<dbReference type="InterPro" id="IPR001789">
    <property type="entry name" value="Sig_transdc_resp-reg_receiver"/>
</dbReference>
<dbReference type="GeneID" id="7200707"/>
<dbReference type="eggNOG" id="KOG0519">
    <property type="taxonomic scope" value="Eukaryota"/>
</dbReference>
<dbReference type="InterPro" id="IPR035965">
    <property type="entry name" value="PAS-like_dom_sf"/>
</dbReference>
<dbReference type="SUPFAM" id="SSF52172">
    <property type="entry name" value="CheY-like"/>
    <property type="match status" value="1"/>
</dbReference>
<evidence type="ECO:0000256" key="7">
    <source>
        <dbReference type="SAM" id="Coils"/>
    </source>
</evidence>
<dbReference type="GO" id="GO:0000155">
    <property type="term" value="F:phosphorelay sensor kinase activity"/>
    <property type="evidence" value="ECO:0007669"/>
    <property type="project" value="InterPro"/>
</dbReference>
<dbReference type="InParanoid" id="B7FXV2"/>
<dbReference type="InterPro" id="IPR004358">
    <property type="entry name" value="Sig_transdc_His_kin-like_C"/>
</dbReference>
<dbReference type="HOGENOM" id="CLU_337244_0_0_1"/>
<gene>
    <name evidence="11" type="primary">ETR1</name>
    <name evidence="11" type="ORF">PHATRDRAFT_45485</name>
</gene>
<dbReference type="InterPro" id="IPR011006">
    <property type="entry name" value="CheY-like_superfamily"/>
</dbReference>
<dbReference type="Proteomes" id="UP000000759">
    <property type="component" value="Chromosome 7"/>
</dbReference>
<evidence type="ECO:0000313" key="12">
    <source>
        <dbReference type="Proteomes" id="UP000000759"/>
    </source>
</evidence>
<dbReference type="Pfam" id="PF00072">
    <property type="entry name" value="Response_reg"/>
    <property type="match status" value="1"/>
</dbReference>
<dbReference type="SMART" id="SM00387">
    <property type="entry name" value="HATPase_c"/>
    <property type="match status" value="1"/>
</dbReference>
<dbReference type="SUPFAM" id="SSF55874">
    <property type="entry name" value="ATPase domain of HSP90 chaperone/DNA topoisomerase II/histidine kinase"/>
    <property type="match status" value="1"/>
</dbReference>
<dbReference type="PROSITE" id="PS50110">
    <property type="entry name" value="RESPONSE_REGULATORY"/>
    <property type="match status" value="1"/>
</dbReference>